<organism evidence="2 3">
    <name type="scientific">Nocardia huaxiensis</name>
    <dbReference type="NCBI Taxonomy" id="2755382"/>
    <lineage>
        <taxon>Bacteria</taxon>
        <taxon>Bacillati</taxon>
        <taxon>Actinomycetota</taxon>
        <taxon>Actinomycetes</taxon>
        <taxon>Mycobacteriales</taxon>
        <taxon>Nocardiaceae</taxon>
        <taxon>Nocardia</taxon>
    </lineage>
</organism>
<dbReference type="KEGG" id="nhu:H0264_36495"/>
<protein>
    <submittedName>
        <fullName evidence="2">DUF3558 domain-containing protein</fullName>
    </submittedName>
</protein>
<keyword evidence="1" id="KW-0732">Signal</keyword>
<feature type="signal peptide" evidence="1">
    <location>
        <begin position="1"/>
        <end position="21"/>
    </location>
</feature>
<gene>
    <name evidence="2" type="ORF">H0264_36495</name>
</gene>
<evidence type="ECO:0000313" key="3">
    <source>
        <dbReference type="Proteomes" id="UP000515512"/>
    </source>
</evidence>
<feature type="chain" id="PRO_5038383855" evidence="1">
    <location>
        <begin position="22"/>
        <end position="170"/>
    </location>
</feature>
<sequence>MRGPVRAFAAVFALSVLTGCAVDLPGRSETRGGSPTAATQFDRLLRECEAVTETQIMEAVGGAGFPESYFHGAVCMWKVPATGGMVDVTFAWFENGTLGHEQQTARELGYEITPVTVQGATGFSQRRPGTPAACGLAAAWDGVITWWIQGTADPCETARTLMELTLERNV</sequence>
<dbReference type="AlphaFoldDB" id="A0A7D6VAN7"/>
<name>A0A7D6VAN7_9NOCA</name>
<keyword evidence="3" id="KW-1185">Reference proteome</keyword>
<dbReference type="Pfam" id="PF12079">
    <property type="entry name" value="DUF3558"/>
    <property type="match status" value="1"/>
</dbReference>
<reference evidence="2 3" key="1">
    <citation type="submission" date="2020-07" db="EMBL/GenBank/DDBJ databases">
        <authorList>
            <person name="Zhuang K."/>
            <person name="Ran Y."/>
        </authorList>
    </citation>
    <scope>NUCLEOTIDE SEQUENCE [LARGE SCALE GENOMIC DNA]</scope>
    <source>
        <strain evidence="2 3">WCH-YHL-001</strain>
    </source>
</reference>
<evidence type="ECO:0000313" key="2">
    <source>
        <dbReference type="EMBL" id="QLY30551.1"/>
    </source>
</evidence>
<accession>A0A7D6VAN7</accession>
<dbReference type="InterPro" id="IPR024520">
    <property type="entry name" value="DUF3558"/>
</dbReference>
<dbReference type="PROSITE" id="PS51257">
    <property type="entry name" value="PROKAR_LIPOPROTEIN"/>
    <property type="match status" value="1"/>
</dbReference>
<evidence type="ECO:0000256" key="1">
    <source>
        <dbReference type="SAM" id="SignalP"/>
    </source>
</evidence>
<proteinExistence type="predicted"/>
<dbReference type="Proteomes" id="UP000515512">
    <property type="component" value="Chromosome"/>
</dbReference>
<dbReference type="EMBL" id="CP059399">
    <property type="protein sequence ID" value="QLY30551.1"/>
    <property type="molecule type" value="Genomic_DNA"/>
</dbReference>